<proteinExistence type="predicted"/>
<evidence type="ECO:0000313" key="2">
    <source>
        <dbReference type="Proteomes" id="UP001200034"/>
    </source>
</evidence>
<feature type="non-terminal residue" evidence="1">
    <location>
        <position position="160"/>
    </location>
</feature>
<protein>
    <submittedName>
        <fullName evidence="1">Uncharacterized protein</fullName>
    </submittedName>
</protein>
<evidence type="ECO:0000313" key="1">
    <source>
        <dbReference type="EMBL" id="KAH8384839.1"/>
    </source>
</evidence>
<dbReference type="AlphaFoldDB" id="A0AAD4KAY8"/>
<sequence length="160" mass="18932">KKKAASAEPKFDKNMFPLMLSGLLLKPGPPLNVKLEEYNHKYLGVLCIKNKKSNVRIYHMFPTCERNIGRDYENMRLLYANEPDLQYYNNVTTQTICPETLRRSAMTYFSNFKWNTDGNIMETPISETNEWILSNKLQELHRKQVKNLFNYIKFLKLSKE</sequence>
<keyword evidence="2" id="KW-1185">Reference proteome</keyword>
<dbReference type="Proteomes" id="UP001200034">
    <property type="component" value="Unassembled WGS sequence"/>
</dbReference>
<accession>A0AAD4KAY8</accession>
<dbReference type="EMBL" id="JAJJHW010000681">
    <property type="protein sequence ID" value="KAH8384839.1"/>
    <property type="molecule type" value="Genomic_DNA"/>
</dbReference>
<organism evidence="1 2">
    <name type="scientific">Drosophila rubida</name>
    <dbReference type="NCBI Taxonomy" id="30044"/>
    <lineage>
        <taxon>Eukaryota</taxon>
        <taxon>Metazoa</taxon>
        <taxon>Ecdysozoa</taxon>
        <taxon>Arthropoda</taxon>
        <taxon>Hexapoda</taxon>
        <taxon>Insecta</taxon>
        <taxon>Pterygota</taxon>
        <taxon>Neoptera</taxon>
        <taxon>Endopterygota</taxon>
        <taxon>Diptera</taxon>
        <taxon>Brachycera</taxon>
        <taxon>Muscomorpha</taxon>
        <taxon>Ephydroidea</taxon>
        <taxon>Drosophilidae</taxon>
        <taxon>Drosophila</taxon>
    </lineage>
</organism>
<gene>
    <name evidence="1" type="ORF">KR093_009678</name>
</gene>
<comment type="caution">
    <text evidence="1">The sequence shown here is derived from an EMBL/GenBank/DDBJ whole genome shotgun (WGS) entry which is preliminary data.</text>
</comment>
<reference evidence="1" key="1">
    <citation type="journal article" date="2021" name="Mol. Ecol. Resour.">
        <title>Phylogenomic analyses of the genus Drosophila reveals genomic signals of climate adaptation.</title>
        <authorList>
            <person name="Li F."/>
            <person name="Rane R.V."/>
            <person name="Luria V."/>
            <person name="Xiong Z."/>
            <person name="Chen J."/>
            <person name="Li Z."/>
            <person name="Catullo R.A."/>
            <person name="Griffin P.C."/>
            <person name="Schiffer M."/>
            <person name="Pearce S."/>
            <person name="Lee S.F."/>
            <person name="McElroy K."/>
            <person name="Stocker A."/>
            <person name="Shirriffs J."/>
            <person name="Cockerell F."/>
            <person name="Coppin C."/>
            <person name="Sgro C.M."/>
            <person name="Karger A."/>
            <person name="Cain J.W."/>
            <person name="Weber J.A."/>
            <person name="Santpere G."/>
            <person name="Kirschner M.W."/>
            <person name="Hoffmann A.A."/>
            <person name="Oakeshott J.G."/>
            <person name="Zhang G."/>
        </authorList>
    </citation>
    <scope>NUCLEOTIDE SEQUENCE</scope>
    <source>
        <strain evidence="1">BGI-SZ-2011g</strain>
    </source>
</reference>
<name>A0AAD4KAY8_9MUSC</name>
<feature type="non-terminal residue" evidence="1">
    <location>
        <position position="1"/>
    </location>
</feature>